<dbReference type="CDD" id="cd06223">
    <property type="entry name" value="PRTases_typeI"/>
    <property type="match status" value="1"/>
</dbReference>
<dbReference type="InterPro" id="IPR000836">
    <property type="entry name" value="PRTase_dom"/>
</dbReference>
<gene>
    <name evidence="2" type="ORF">IMF26_09205</name>
</gene>
<proteinExistence type="predicted"/>
<dbReference type="GO" id="GO:0016757">
    <property type="term" value="F:glycosyltransferase activity"/>
    <property type="evidence" value="ECO:0007669"/>
    <property type="project" value="UniProtKB-KW"/>
</dbReference>
<organism evidence="2">
    <name type="scientific">Candidatus Fermentithermobacillus carboniphilus</name>
    <dbReference type="NCBI Taxonomy" id="3085328"/>
    <lineage>
        <taxon>Bacteria</taxon>
        <taxon>Bacillati</taxon>
        <taxon>Bacillota</taxon>
        <taxon>Candidatus Fermentithermobacillia</taxon>
        <taxon>Candidatus Fermentithermobacillales</taxon>
        <taxon>Candidatus Fermentithermobacillaceae</taxon>
        <taxon>Candidatus Fermentithermobacillus</taxon>
    </lineage>
</organism>
<dbReference type="EMBL" id="CP062796">
    <property type="protein sequence ID" value="QUL98205.1"/>
    <property type="molecule type" value="Genomic_DNA"/>
</dbReference>
<dbReference type="KEGG" id="fcz:IMF26_09205"/>
<dbReference type="SUPFAM" id="SSF53271">
    <property type="entry name" value="PRTase-like"/>
    <property type="match status" value="1"/>
</dbReference>
<name>A0AAT9LEF4_9FIRM</name>
<dbReference type="PANTHER" id="PTHR43218">
    <property type="entry name" value="PHOSPHORIBOSYLTRANSFERASE-RELATED"/>
    <property type="match status" value="1"/>
</dbReference>
<feature type="domain" description="Phosphoribosyltransferase" evidence="1">
    <location>
        <begin position="42"/>
        <end position="166"/>
    </location>
</feature>
<sequence length="187" mass="20456">MRYRGETTYELTVCGLKRTLPVIQVGPDLWIASFVMLGDTQLVNVCARALASRLATYDFDMLVGPEAKAVPLLQSLSTLLGQDRYVVCRKSVKSYMRDPVVVEVQSITTKGVQTLVLDGPDAERIRGKRVVIVDDVVSTGGSMRAVENLMEKVGAKIVCRAAVLKEGSGFSGDLIYLQDLPIFTREG</sequence>
<dbReference type="Pfam" id="PF00156">
    <property type="entry name" value="Pribosyltran"/>
    <property type="match status" value="1"/>
</dbReference>
<dbReference type="AlphaFoldDB" id="A0AAT9LEF4"/>
<reference evidence="2" key="1">
    <citation type="submission" date="2020-10" db="EMBL/GenBank/DDBJ databases">
        <authorList>
            <person name="Kadnikov V."/>
            <person name="Beletsky A.V."/>
            <person name="Mardanov A.V."/>
            <person name="Karnachuk O.V."/>
            <person name="Ravin N.V."/>
        </authorList>
    </citation>
    <scope>NUCLEOTIDE SEQUENCE</scope>
    <source>
        <strain evidence="2">Bu02</strain>
    </source>
</reference>
<accession>A0AAT9LEF4</accession>
<reference evidence="2" key="2">
    <citation type="journal article" date="2023" name="Biology">
        <title>Prokaryotic Life Associated with Coal-Fire Gas Vents Revealed by Metagenomics.</title>
        <authorList>
            <person name="Kadnikov V.V."/>
            <person name="Mardanov A.V."/>
            <person name="Beletsky A.V."/>
            <person name="Karnachuk O.V."/>
            <person name="Ravin N.V."/>
        </authorList>
    </citation>
    <scope>NUCLEOTIDE SEQUENCE</scope>
    <source>
        <strain evidence="2">Bu02</strain>
    </source>
</reference>
<evidence type="ECO:0000259" key="1">
    <source>
        <dbReference type="Pfam" id="PF00156"/>
    </source>
</evidence>
<dbReference type="PANTHER" id="PTHR43218:SF1">
    <property type="entry name" value="PHOSPHORIBOSYLTRANSFERASE"/>
    <property type="match status" value="1"/>
</dbReference>
<keyword evidence="2" id="KW-0808">Transferase</keyword>
<evidence type="ECO:0000313" key="2">
    <source>
        <dbReference type="EMBL" id="QUL98205.1"/>
    </source>
</evidence>
<protein>
    <submittedName>
        <fullName evidence="2">Adenine phosphoribosyltransferase</fullName>
    </submittedName>
</protein>
<dbReference type="Gene3D" id="3.40.50.2020">
    <property type="match status" value="1"/>
</dbReference>
<dbReference type="NCBIfam" id="NF005592">
    <property type="entry name" value="PRK07322.1"/>
    <property type="match status" value="1"/>
</dbReference>
<keyword evidence="2" id="KW-0328">Glycosyltransferase</keyword>
<dbReference type="InterPro" id="IPR029057">
    <property type="entry name" value="PRTase-like"/>
</dbReference>